<keyword evidence="1" id="KW-0812">Transmembrane</keyword>
<evidence type="ECO:0000256" key="1">
    <source>
        <dbReference type="SAM" id="Phobius"/>
    </source>
</evidence>
<dbReference type="Proteomes" id="UP000028186">
    <property type="component" value="Plasmid pHAMBI1141a"/>
</dbReference>
<protein>
    <submittedName>
        <fullName evidence="2">Uncharacterized protein</fullName>
    </submittedName>
</protein>
<reference evidence="3" key="1">
    <citation type="journal article" date="2014" name="BMC Genomics">
        <title>Genome sequencing of two Neorhizobium galegae strains reveals a noeT gene responsible for the unusual acetylation of the nodulation factors.</title>
        <authorList>
            <person name="Osterman J."/>
            <person name="Marsh J."/>
            <person name="Laine P.K."/>
            <person name="Zeng Z."/>
            <person name="Alatalo E."/>
            <person name="Sullivan J.T."/>
            <person name="Young J.P."/>
            <person name="Thomas-Oates J."/>
            <person name="Paulin L."/>
            <person name="Lindstrom K."/>
        </authorList>
    </citation>
    <scope>NUCLEOTIDE SEQUENCE [LARGE SCALE GENOMIC DNA]</scope>
    <source>
        <strain evidence="3">HAMBI 1141</strain>
        <plasmid evidence="3">II</plasmid>
    </source>
</reference>
<gene>
    <name evidence="2" type="ORF">RG1141_PA03180</name>
</gene>
<dbReference type="RefSeq" id="WP_040124235.1">
    <property type="nucleotide sequence ID" value="NZ_HG938356.1"/>
</dbReference>
<sequence length="177" mass="20314">MQFSLQTVLMVAQALASISTPIAILLAIRQFRLVRRQAKKQSDTAAVNFILQAEGQFDRAMETLINAPPAVIRQAYAPEIDPSWKDEDLAAFIFMKRLFGQVSRMVFIAHNQAIDLGMSQKDRDDLIVDWENTLLKYREHPIMRRIFENAMRNQDYNRHMLAICRKIFDGSSGVSPN</sequence>
<keyword evidence="1" id="KW-1133">Transmembrane helix</keyword>
<proteinExistence type="predicted"/>
<organism evidence="2 3">
    <name type="scientific">Neorhizobium galegae bv. officinalis bv. officinalis str. HAMBI 1141</name>
    <dbReference type="NCBI Taxonomy" id="1028801"/>
    <lineage>
        <taxon>Bacteria</taxon>
        <taxon>Pseudomonadati</taxon>
        <taxon>Pseudomonadota</taxon>
        <taxon>Alphaproteobacteria</taxon>
        <taxon>Hyphomicrobiales</taxon>
        <taxon>Rhizobiaceae</taxon>
        <taxon>Rhizobium/Agrobacterium group</taxon>
        <taxon>Neorhizobium</taxon>
    </lineage>
</organism>
<dbReference type="PATRIC" id="fig|1028801.3.peg.4912"/>
<name>A0A068TFH1_NEOGA</name>
<geneLocation type="plasmid" evidence="3">
    <name>II</name>
</geneLocation>
<keyword evidence="2" id="KW-0614">Plasmid</keyword>
<evidence type="ECO:0000313" key="3">
    <source>
        <dbReference type="Proteomes" id="UP000028186"/>
    </source>
</evidence>
<keyword evidence="1" id="KW-0472">Membrane</keyword>
<dbReference type="AlphaFoldDB" id="A0A068TFH1"/>
<feature type="transmembrane region" description="Helical" evidence="1">
    <location>
        <begin position="6"/>
        <end position="28"/>
    </location>
</feature>
<dbReference type="EMBL" id="HG938356">
    <property type="protein sequence ID" value="CDN57153.1"/>
    <property type="molecule type" value="Genomic_DNA"/>
</dbReference>
<dbReference type="HOGENOM" id="CLU_1516344_0_0_5"/>
<accession>A0A068TFH1</accession>
<dbReference type="KEGG" id="ngl:RG1141_PA03180"/>
<evidence type="ECO:0000313" key="2">
    <source>
        <dbReference type="EMBL" id="CDN57153.1"/>
    </source>
</evidence>